<evidence type="ECO:0000256" key="2">
    <source>
        <dbReference type="ARBA" id="ARBA00023002"/>
    </source>
</evidence>
<dbReference type="Pfam" id="PF01408">
    <property type="entry name" value="GFO_IDH_MocA"/>
    <property type="match status" value="1"/>
</dbReference>
<feature type="domain" description="Gfo/Idh/MocA-like oxidoreductase N-terminal" evidence="3">
    <location>
        <begin position="6"/>
        <end position="122"/>
    </location>
</feature>
<evidence type="ECO:0000313" key="5">
    <source>
        <dbReference type="EMBL" id="EXJ89606.1"/>
    </source>
</evidence>
<evidence type="ECO:0000259" key="4">
    <source>
        <dbReference type="Pfam" id="PF22725"/>
    </source>
</evidence>
<keyword evidence="6" id="KW-1185">Reference proteome</keyword>
<dbReference type="Pfam" id="PF22725">
    <property type="entry name" value="GFO_IDH_MocA_C3"/>
    <property type="match status" value="1"/>
</dbReference>
<dbReference type="InterPro" id="IPR036291">
    <property type="entry name" value="NAD(P)-bd_dom_sf"/>
</dbReference>
<dbReference type="RefSeq" id="XP_007731003.1">
    <property type="nucleotide sequence ID" value="XM_007732813.1"/>
</dbReference>
<accession>W9YK31</accession>
<dbReference type="GO" id="GO:0006740">
    <property type="term" value="P:NADPH regeneration"/>
    <property type="evidence" value="ECO:0007669"/>
    <property type="project" value="TreeGrafter"/>
</dbReference>
<dbReference type="GO" id="GO:0016491">
    <property type="term" value="F:oxidoreductase activity"/>
    <property type="evidence" value="ECO:0007669"/>
    <property type="project" value="UniProtKB-KW"/>
</dbReference>
<dbReference type="Proteomes" id="UP000019478">
    <property type="component" value="Unassembled WGS sequence"/>
</dbReference>
<dbReference type="InterPro" id="IPR055170">
    <property type="entry name" value="GFO_IDH_MocA-like_dom"/>
</dbReference>
<proteinExistence type="inferred from homology"/>
<dbReference type="AlphaFoldDB" id="W9YK31"/>
<dbReference type="eggNOG" id="KOG2741">
    <property type="taxonomic scope" value="Eukaryota"/>
</dbReference>
<dbReference type="PANTHER" id="PTHR42840:SF3">
    <property type="entry name" value="BINDING ROSSMANN FOLD OXIDOREDUCTASE, PUTATIVE (AFU_ORTHOLOGUE AFUA_2G10240)-RELATED"/>
    <property type="match status" value="1"/>
</dbReference>
<feature type="domain" description="GFO/IDH/MocA-like oxidoreductase" evidence="4">
    <location>
        <begin position="140"/>
        <end position="265"/>
    </location>
</feature>
<dbReference type="GO" id="GO:0000166">
    <property type="term" value="F:nucleotide binding"/>
    <property type="evidence" value="ECO:0007669"/>
    <property type="project" value="InterPro"/>
</dbReference>
<dbReference type="SUPFAM" id="SSF51735">
    <property type="entry name" value="NAD(P)-binding Rossmann-fold domains"/>
    <property type="match status" value="1"/>
</dbReference>
<comment type="caution">
    <text evidence="5">The sequence shown here is derived from an EMBL/GenBank/DDBJ whole genome shotgun (WGS) entry which is preliminary data.</text>
</comment>
<dbReference type="GO" id="GO:0005737">
    <property type="term" value="C:cytoplasm"/>
    <property type="evidence" value="ECO:0007669"/>
    <property type="project" value="TreeGrafter"/>
</dbReference>
<dbReference type="SUPFAM" id="SSF55347">
    <property type="entry name" value="Glyceraldehyde-3-phosphate dehydrogenase-like, C-terminal domain"/>
    <property type="match status" value="1"/>
</dbReference>
<name>W9YK31_9EURO</name>
<dbReference type="OrthoDB" id="446809at2759"/>
<keyword evidence="2" id="KW-0560">Oxidoreductase</keyword>
<dbReference type="FunFam" id="3.30.360.10:FF:000017">
    <property type="entry name" value="Oxidoreductase family NAD-binding Rossmann fold"/>
    <property type="match status" value="1"/>
</dbReference>
<dbReference type="PANTHER" id="PTHR42840">
    <property type="entry name" value="NAD(P)-BINDING ROSSMANN-FOLD SUPERFAMILY PROTEIN-RELATED"/>
    <property type="match status" value="1"/>
</dbReference>
<organism evidence="5 6">
    <name type="scientific">Capronia epimyces CBS 606.96</name>
    <dbReference type="NCBI Taxonomy" id="1182542"/>
    <lineage>
        <taxon>Eukaryota</taxon>
        <taxon>Fungi</taxon>
        <taxon>Dikarya</taxon>
        <taxon>Ascomycota</taxon>
        <taxon>Pezizomycotina</taxon>
        <taxon>Eurotiomycetes</taxon>
        <taxon>Chaetothyriomycetidae</taxon>
        <taxon>Chaetothyriales</taxon>
        <taxon>Herpotrichiellaceae</taxon>
        <taxon>Capronia</taxon>
    </lineage>
</organism>
<evidence type="ECO:0000256" key="1">
    <source>
        <dbReference type="ARBA" id="ARBA00010928"/>
    </source>
</evidence>
<dbReference type="EMBL" id="AMGY01000002">
    <property type="protein sequence ID" value="EXJ89606.1"/>
    <property type="molecule type" value="Genomic_DNA"/>
</dbReference>
<reference evidence="5 6" key="1">
    <citation type="submission" date="2013-03" db="EMBL/GenBank/DDBJ databases">
        <title>The Genome Sequence of Capronia epimyces CBS 606.96.</title>
        <authorList>
            <consortium name="The Broad Institute Genomics Platform"/>
            <person name="Cuomo C."/>
            <person name="de Hoog S."/>
            <person name="Gorbushina A."/>
            <person name="Walker B."/>
            <person name="Young S.K."/>
            <person name="Zeng Q."/>
            <person name="Gargeya S."/>
            <person name="Fitzgerald M."/>
            <person name="Haas B."/>
            <person name="Abouelleil A."/>
            <person name="Allen A.W."/>
            <person name="Alvarado L."/>
            <person name="Arachchi H.M."/>
            <person name="Berlin A.M."/>
            <person name="Chapman S.B."/>
            <person name="Gainer-Dewar J."/>
            <person name="Goldberg J."/>
            <person name="Griggs A."/>
            <person name="Gujja S."/>
            <person name="Hansen M."/>
            <person name="Howarth C."/>
            <person name="Imamovic A."/>
            <person name="Ireland A."/>
            <person name="Larimer J."/>
            <person name="McCowan C."/>
            <person name="Murphy C."/>
            <person name="Pearson M."/>
            <person name="Poon T.W."/>
            <person name="Priest M."/>
            <person name="Roberts A."/>
            <person name="Saif S."/>
            <person name="Shea T."/>
            <person name="Sisk P."/>
            <person name="Sykes S."/>
            <person name="Wortman J."/>
            <person name="Nusbaum C."/>
            <person name="Birren B."/>
        </authorList>
    </citation>
    <scope>NUCLEOTIDE SEQUENCE [LARGE SCALE GENOMIC DNA]</scope>
    <source>
        <strain evidence="5 6">CBS 606.96</strain>
    </source>
</reference>
<sequence>MPGRKLRVAIAGLGRMGARHALHFYNLTPRAEVVAVTSPEPKELEWAARTLGDARRYSDYDELLREEKDLDAIVIASATIVHAEQAIKAINLGLHVLCEKPLSTSPEVSQTVLSAYQESKKKYPNQKVICGFSRRFDASYRDAYQKTRSGAIGQPAVIRSQTCDKLDPSGFFVEYAQFSGGIFVDCSIHDIDLALWFFGEDSVVKSVSAVGITAVSPELRKHNDRDNAVGIIEFYGGKIVQLFCSRMMAAGQDDCTEITGTKGKVSVNAQPTGTLVNIYEPSGVRREIPQDYYGRFREAFITEANEFTACCLDNTEPPLRLEGAVAAVKIGAALQESLITGKKIEFNESGERIGSAAVQGKAPAPLTARL</sequence>
<dbReference type="InterPro" id="IPR000683">
    <property type="entry name" value="Gfo/Idh/MocA-like_OxRdtase_N"/>
</dbReference>
<evidence type="ECO:0000259" key="3">
    <source>
        <dbReference type="Pfam" id="PF01408"/>
    </source>
</evidence>
<dbReference type="HOGENOM" id="CLU_023194_0_0_1"/>
<gene>
    <name evidence="5" type="ORF">A1O3_02673</name>
</gene>
<evidence type="ECO:0000313" key="6">
    <source>
        <dbReference type="Proteomes" id="UP000019478"/>
    </source>
</evidence>
<protein>
    <submittedName>
        <fullName evidence="5">Myo-inositol 2-dehydrogenase</fullName>
    </submittedName>
</protein>
<dbReference type="STRING" id="1182542.W9YK31"/>
<dbReference type="GeneID" id="19166803"/>
<dbReference type="Gene3D" id="3.40.50.720">
    <property type="entry name" value="NAD(P)-binding Rossmann-like Domain"/>
    <property type="match status" value="1"/>
</dbReference>
<comment type="similarity">
    <text evidence="1">Belongs to the Gfo/Idh/MocA family.</text>
</comment>
<dbReference type="Gene3D" id="3.30.360.10">
    <property type="entry name" value="Dihydrodipicolinate Reductase, domain 2"/>
    <property type="match status" value="1"/>
</dbReference>